<reference evidence="4 5" key="1">
    <citation type="submission" date="2021-06" db="EMBL/GenBank/DDBJ databases">
        <authorList>
            <person name="Sun Q."/>
            <person name="Li D."/>
        </authorList>
    </citation>
    <scope>NUCLEOTIDE SEQUENCE [LARGE SCALE GENOMIC DNA]</scope>
    <source>
        <strain evidence="4 5">MSJd-7</strain>
    </source>
</reference>
<feature type="domain" description="4'-phosphopantetheinyl transferase" evidence="3">
    <location>
        <begin position="37"/>
        <end position="98"/>
    </location>
</feature>
<name>A0ABS6EUQ5_9FIRM</name>
<dbReference type="InterPro" id="IPR008278">
    <property type="entry name" value="4-PPantetheinyl_Trfase_dom"/>
</dbReference>
<keyword evidence="5" id="KW-1185">Reference proteome</keyword>
<dbReference type="PANTHER" id="PTHR12215">
    <property type="entry name" value="PHOSPHOPANTETHEINE TRANSFERASE"/>
    <property type="match status" value="1"/>
</dbReference>
<comment type="similarity">
    <text evidence="1">Belongs to the P-Pant transferase superfamily. Gsp/Sfp/HetI/AcpT family.</text>
</comment>
<keyword evidence="2 4" id="KW-0808">Transferase</keyword>
<proteinExistence type="inferred from homology"/>
<sequence length="152" mass="17381">MRSADSGKPYFTDKAMPRFNWSHCHGGILCAVDMQEVGCDIQDDILDAQVLYSRCLHERERSNLPQEEADAAFTRLWALKESYLKYLGVGLRRDMRELDYSGCVQPCGSRDIGDAVLTWGRYPRLYYSVCAQAPTDICEINSEMLYQTLCCE</sequence>
<dbReference type="Pfam" id="PF01648">
    <property type="entry name" value="ACPS"/>
    <property type="match status" value="1"/>
</dbReference>
<dbReference type="EMBL" id="JAHLQI010000008">
    <property type="protein sequence ID" value="MBU5491417.1"/>
    <property type="molecule type" value="Genomic_DNA"/>
</dbReference>
<dbReference type="GO" id="GO:0016740">
    <property type="term" value="F:transferase activity"/>
    <property type="evidence" value="ECO:0007669"/>
    <property type="project" value="UniProtKB-KW"/>
</dbReference>
<evidence type="ECO:0000256" key="1">
    <source>
        <dbReference type="ARBA" id="ARBA00010990"/>
    </source>
</evidence>
<comment type="caution">
    <text evidence="4">The sequence shown here is derived from an EMBL/GenBank/DDBJ whole genome shotgun (WGS) entry which is preliminary data.</text>
</comment>
<evidence type="ECO:0000259" key="3">
    <source>
        <dbReference type="Pfam" id="PF01648"/>
    </source>
</evidence>
<dbReference type="InterPro" id="IPR050559">
    <property type="entry name" value="P-Pant_transferase_sf"/>
</dbReference>
<evidence type="ECO:0000313" key="4">
    <source>
        <dbReference type="EMBL" id="MBU5491417.1"/>
    </source>
</evidence>
<evidence type="ECO:0000313" key="5">
    <source>
        <dbReference type="Proteomes" id="UP000783588"/>
    </source>
</evidence>
<protein>
    <submittedName>
        <fullName evidence="4">4'-phosphopantetheinyl transferase superfamily protein</fullName>
    </submittedName>
</protein>
<accession>A0ABS6EUQ5</accession>
<evidence type="ECO:0000256" key="2">
    <source>
        <dbReference type="ARBA" id="ARBA00022679"/>
    </source>
</evidence>
<dbReference type="Proteomes" id="UP000783588">
    <property type="component" value="Unassembled WGS sequence"/>
</dbReference>
<dbReference type="PANTHER" id="PTHR12215:SF10">
    <property type="entry name" value="L-AMINOADIPATE-SEMIALDEHYDE DEHYDROGENASE-PHOSPHOPANTETHEINYL TRANSFERASE"/>
    <property type="match status" value="1"/>
</dbReference>
<organism evidence="4 5">
    <name type="scientific">Butyricicoccus intestinisimiae</name>
    <dbReference type="NCBI Taxonomy" id="2841509"/>
    <lineage>
        <taxon>Bacteria</taxon>
        <taxon>Bacillati</taxon>
        <taxon>Bacillota</taxon>
        <taxon>Clostridia</taxon>
        <taxon>Eubacteriales</taxon>
        <taxon>Butyricicoccaceae</taxon>
        <taxon>Butyricicoccus</taxon>
    </lineage>
</organism>
<dbReference type="RefSeq" id="WP_216471141.1">
    <property type="nucleotide sequence ID" value="NZ_JAHLQI010000008.1"/>
</dbReference>
<gene>
    <name evidence="4" type="ORF">KQI75_12480</name>
</gene>